<evidence type="ECO:0000313" key="4">
    <source>
        <dbReference type="Proteomes" id="UP000030744"/>
    </source>
</evidence>
<dbReference type="GeneID" id="60403886"/>
<name>U6KMW1_9EIME</name>
<evidence type="ECO:0000256" key="2">
    <source>
        <dbReference type="SAM" id="MobiDB-lite"/>
    </source>
</evidence>
<dbReference type="SMART" id="SM00320">
    <property type="entry name" value="WD40"/>
    <property type="match status" value="4"/>
</dbReference>
<feature type="region of interest" description="Disordered" evidence="2">
    <location>
        <begin position="790"/>
        <end position="847"/>
    </location>
</feature>
<keyword evidence="4" id="KW-1185">Reference proteome</keyword>
<sequence length="1710" mass="185603">MAADPLPPRDVEERRIPLKNQQSGGVDCGFLGYFGRPMWHSDPAVDQSLFIQPERVDNNEERCNAVGPSAGTPFSKTPLPAALFSHVAMCLGSPRESVHSSESAGLGRKCGVDCTDAVLPCETAVGWRSDPSGSGIHPLTAADTAWEAGTHCRGLQVLSEYTLHELVDWRFLFLLNRISPGPRIHVHVRELQLQFPMYPVVPDSTNVRRCSVTGGSPTCDGQDCGSGEHDKQRQSKCNARRRWLRPEEFVSTFIHRALNISQPMRLRHLRPGNRPGLCVAEILREQHYLLEWQVPLRYLQEPSVHSSRCAAEPQGDSTPVWPLPPYGSLELGSLAQVGRSCRREETITVHNVVDERPRRSQAPEVDAVHDDWLMFDVLDRGSVVASLLSPLSFGTTAAAIFVSAVLVAVATSSATAAITTAAAATATLAARRSRLFRVDLHVLERDEHEDDQEEGEECDISQPRLVSSFSGSRGLATVAASGYGSNGHIGGDAIQSASGQPTICDPASTGSVGAVGGQGGACVGGNFRPRLPLLRQLFQDRLARLFHSSTLASAALTETSRALACNILSIISRDAMTTASAVLAAAGTALAAVLRPPGARRCRPAGNAQPRGGGIYMRTAQKQRLPQGGIQLTPSSGLQRDVEAEGKCLGKHLDSSTSTKSLRLLKQLPTHSRGSLGQLQGKGGLRELRRRGTSGDSAFLRSPPAASMKPRRSQSFLSVCIGHFEAFHRRSCCSMPARFPRSSVSCDIFDQAGGSGSITHGMETLSMGAAILQHPQREVRRSLWRSASTISESISRETEREDTSSSDQERPRSELNRIDVPWPPTRELSERNFGSSSSGWHPESPPLQPGDGLLLFVRTSLPPETLLSRSRRTANGYSVGTSEWDAASASSFTGLPEDVPLLLPTDATITDLVRLLFLTLAERKYMLPLISTTPVGEDRPHCGRRKSRSGQTTHSSRVALLRFWLASTHPNREHHVEQPPPSAKLAADLRLTSCERLTLAVMPFSLARRGASACADCLTLTCAPRGPSTQKPGLLRGNSAYVHSGTTTLPCNAQQYPPEDTRPPNEASPWLLSPLSAWTQDNTLSVVTGTPAEGEPTLVLRREAALEPVCRTAEPSGSYSHRESCLHAEDLSEELWPHSCPTNSEQDGANVLDNAASAYLLPDIPKTTETTGASKHKRIALGDIQHDQHAGALHSNAGLTTPTGTSAEPCVGITLEEDAAKPCKPWILQSSVNARQFEYHPAKSNVLLTGNNDGRVRVLDWKRDAVLGTELVDSHPILALSWLKHHPELFVCAAGVSGIPYVVRWREQDDLFANEAKCDRGRMPKALVSHFQPSLPLSMQSRQPAQQQQRVEVCDYEASHDDQYSGDRDDCIDGSTVTAALTWFRRCGRGERLGREGTASLRIVHQYCACEDLSSVSVNSTDDYLLVSGRSADLTIHDVATGARLGTLSGLHSDSINIVRFAHSSPHLFVTASFDQTCRLWDLRQRINSHQPLLTVDTGSLSVMCCFDDSDEWLLCSGVDAALRQVCLRSSTVFPQSFAIPPVNAETNFRRAVYLQGGREFITAGTEEGFFRVFSRLGRDLGLVSLEGLLRPFIRVRSSQGLATLADLQAELLNLRIYLRSHMALGLSAMSDAALATAAGGMRSEPSLFQEAGTGGPENNVVEEYVQSLRAHPQERRLVGALLATKDQVETANGEASYVAMSRLPATMLG</sequence>
<proteinExistence type="predicted"/>
<protein>
    <submittedName>
        <fullName evidence="3">Uncharacterized protein</fullName>
    </submittedName>
</protein>
<evidence type="ECO:0000256" key="1">
    <source>
        <dbReference type="PROSITE-ProRule" id="PRU00221"/>
    </source>
</evidence>
<dbReference type="VEuPathDB" id="ToxoDB:EMH_0024920"/>
<accession>U6KMW1</accession>
<dbReference type="InterPro" id="IPR001680">
    <property type="entry name" value="WD40_rpt"/>
</dbReference>
<dbReference type="PROSITE" id="PS50082">
    <property type="entry name" value="WD_REPEATS_2"/>
    <property type="match status" value="1"/>
</dbReference>
<dbReference type="GO" id="GO:0071493">
    <property type="term" value="P:cellular response to UV-B"/>
    <property type="evidence" value="ECO:0007669"/>
    <property type="project" value="InterPro"/>
</dbReference>
<reference evidence="3" key="2">
    <citation type="submission" date="2013-10" db="EMBL/GenBank/DDBJ databases">
        <authorList>
            <person name="Aslett M."/>
        </authorList>
    </citation>
    <scope>NUCLEOTIDE SEQUENCE [LARGE SCALE GENOMIC DNA]</scope>
    <source>
        <strain evidence="3">Houghton</strain>
    </source>
</reference>
<dbReference type="RefSeq" id="XP_037879081.1">
    <property type="nucleotide sequence ID" value="XM_038023227.1"/>
</dbReference>
<dbReference type="PANTHER" id="PTHR47201">
    <property type="entry name" value="BNAC09G30780D PROTEIN"/>
    <property type="match status" value="1"/>
</dbReference>
<feature type="compositionally biased region" description="Basic and acidic residues" evidence="2">
    <location>
        <begin position="794"/>
        <end position="817"/>
    </location>
</feature>
<keyword evidence="1" id="KW-0853">WD repeat</keyword>
<dbReference type="EMBL" id="HG736893">
    <property type="protein sequence ID" value="CDJ36793.1"/>
    <property type="molecule type" value="Genomic_DNA"/>
</dbReference>
<evidence type="ECO:0000313" key="3">
    <source>
        <dbReference type="EMBL" id="CDJ36793.1"/>
    </source>
</evidence>
<dbReference type="SUPFAM" id="SSF50978">
    <property type="entry name" value="WD40 repeat-like"/>
    <property type="match status" value="1"/>
</dbReference>
<dbReference type="InterPro" id="IPR036322">
    <property type="entry name" value="WD40_repeat_dom_sf"/>
</dbReference>
<dbReference type="Gene3D" id="2.130.10.10">
    <property type="entry name" value="YVTN repeat-like/Quinoprotein amine dehydrogenase"/>
    <property type="match status" value="1"/>
</dbReference>
<dbReference type="OrthoDB" id="20669at2759"/>
<feature type="compositionally biased region" description="Low complexity" evidence="2">
    <location>
        <begin position="668"/>
        <end position="679"/>
    </location>
</feature>
<feature type="repeat" description="WD" evidence="1">
    <location>
        <begin position="1449"/>
        <end position="1491"/>
    </location>
</feature>
<feature type="region of interest" description="Disordered" evidence="2">
    <location>
        <begin position="668"/>
        <end position="708"/>
    </location>
</feature>
<reference evidence="3" key="1">
    <citation type="submission" date="2013-10" db="EMBL/GenBank/DDBJ databases">
        <title>Genomic analysis of the causative agents of coccidiosis in chickens.</title>
        <authorList>
            <person name="Reid A.J."/>
            <person name="Blake D."/>
            <person name="Billington K."/>
            <person name="Browne H."/>
            <person name="Dunn M."/>
            <person name="Hung S."/>
            <person name="Kawahara F."/>
            <person name="Miranda-Saavedra D."/>
            <person name="Mourier T."/>
            <person name="Nagra H."/>
            <person name="Otto T.D."/>
            <person name="Rawlings N."/>
            <person name="Sanchez A."/>
            <person name="Sanders M."/>
            <person name="Subramaniam C."/>
            <person name="Tay Y."/>
            <person name="Dear P."/>
            <person name="Doerig C."/>
            <person name="Gruber A."/>
            <person name="Parkinson J."/>
            <person name="Shirley M."/>
            <person name="Wan K.L."/>
            <person name="Berriman M."/>
            <person name="Tomley F."/>
            <person name="Pain A."/>
        </authorList>
    </citation>
    <scope>NUCLEOTIDE SEQUENCE [LARGE SCALE GENOMIC DNA]</scope>
    <source>
        <strain evidence="3">Houghton</strain>
    </source>
</reference>
<dbReference type="InterPro" id="IPR046377">
    <property type="entry name" value="DHU1"/>
</dbReference>
<dbReference type="PANTHER" id="PTHR47201:SF1">
    <property type="entry name" value="PROTEIN DWD HYPERSENSITIVE TO UV-B 1"/>
    <property type="match status" value="1"/>
</dbReference>
<dbReference type="GO" id="GO:0080008">
    <property type="term" value="C:Cul4-RING E3 ubiquitin ligase complex"/>
    <property type="evidence" value="ECO:0007669"/>
    <property type="project" value="InterPro"/>
</dbReference>
<dbReference type="InterPro" id="IPR015943">
    <property type="entry name" value="WD40/YVTN_repeat-like_dom_sf"/>
</dbReference>
<organism evidence="3 4">
    <name type="scientific">Eimeria mitis</name>
    <dbReference type="NCBI Taxonomy" id="44415"/>
    <lineage>
        <taxon>Eukaryota</taxon>
        <taxon>Sar</taxon>
        <taxon>Alveolata</taxon>
        <taxon>Apicomplexa</taxon>
        <taxon>Conoidasida</taxon>
        <taxon>Coccidia</taxon>
        <taxon>Eucoccidiorida</taxon>
        <taxon>Eimeriorina</taxon>
        <taxon>Eimeriidae</taxon>
        <taxon>Eimeria</taxon>
    </lineage>
</organism>
<dbReference type="Proteomes" id="UP000030744">
    <property type="component" value="Unassembled WGS sequence"/>
</dbReference>
<gene>
    <name evidence="3" type="ORF">EMH_0024920</name>
</gene>